<proteinExistence type="inferred from homology"/>
<dbReference type="Gene3D" id="3.30.750.44">
    <property type="match status" value="1"/>
</dbReference>
<dbReference type="InterPro" id="IPR029414">
    <property type="entry name" value="Tricorn_PDZ"/>
</dbReference>
<gene>
    <name evidence="10" type="ORF">L0U89_06420</name>
</gene>
<dbReference type="Pfam" id="PF26550">
    <property type="entry name" value="Tricorn_2nd"/>
    <property type="match status" value="1"/>
</dbReference>
<accession>A0ABS9BRK9</accession>
<evidence type="ECO:0000256" key="3">
    <source>
        <dbReference type="ARBA" id="ARBA00022490"/>
    </source>
</evidence>
<dbReference type="PIRSF" id="PIRSF036421">
    <property type="entry name" value="Tricorn_protease"/>
    <property type="match status" value="1"/>
</dbReference>
<dbReference type="InterPro" id="IPR028204">
    <property type="entry name" value="Tricorn_C1"/>
</dbReference>
<comment type="subcellular location">
    <subcellularLocation>
        <location evidence="1 7">Cytoplasm</location>
    </subcellularLocation>
</comment>
<feature type="region of interest" description="Disordered" evidence="8">
    <location>
        <begin position="1063"/>
        <end position="1084"/>
    </location>
</feature>
<dbReference type="InterPro" id="IPR012393">
    <property type="entry name" value="Tricorn_protease"/>
</dbReference>
<dbReference type="InterPro" id="IPR015943">
    <property type="entry name" value="WD40/YVTN_repeat-like_dom_sf"/>
</dbReference>
<keyword evidence="6 7" id="KW-0720">Serine protease</keyword>
<dbReference type="Gene3D" id="3.90.226.10">
    <property type="entry name" value="2-enoyl-CoA Hydratase, Chain A, domain 1"/>
    <property type="match status" value="1"/>
</dbReference>
<sequence>MKKLLTVLFFVGSVLPSLGQINAKLMRYMDVSDSQIAFVYGGDIWLVAKEGGMATQLTNSPGEESWPRFSPDGKSIAFSASYNGNLDVYSMPVTGGVPTRVTYKSFPDRMIDWHPDGKRLLIGSTGELGGRRLLNQFFLVGKEGGFPEKLPLPYGELASFSPDGKQLAYITKITENYPFKRIRSGNNSDILIYDVASNKVENITNRIAIDGKPAWSGNTVYFLSDENPDMRLNVWAYDTKTKAMSQLTNFKDFDVSFLSASEKDLVFEMGGDLYLMDLASRNYKKIDVRVISDLSVEIPQLKDVSRSIANMTVSPDGKRVVLQARGELFNVPAKEGFTVNMTQSSGALDHSPAWSPDGKTVAYWSDQSGEYEIYLQASQGSQEPKKLTNRKSGFGYTLHWSPDSKKIAFLDEKYDISIVDVASGQIKKAGNTYWIVGHGGAPSFPINWSPDSKYLAFTIGQENANQAIHIYDTASEKLTKATSGFYEDLSPVFSKDGKYLFFQTNRNMESIYSDLGDGTWVYSNTTQLGAISLTKATASILPPKNDTISIASDKKPEEKKANGVQVNIDFDGLESRIVLLPAKPGNFGKMSAIEDKLIYMRYPRTGSGEMGGTLVFYDIKEREEKTILDKVNNYTVTADGKSILVSSNGQYAVIAANAGQKMEKTVPTNGLVMNWVAREEWNQIFNDTWRRYRDFFYDPNMQGVDWEDMRKRYGALIKDARTRWDITNIQSNMQAELAAGHTYTNGGDTESVTPILTGFLGIKWAKEGDRYKIGRIVKPASWNTEVRSPFDRPGVEVKEGDYIIAVNGIKLDPNKDPYAAFEGLSGKTVSLTIGQKSGNSEVSKDIVITCLTPAEESNLIYLEWIENNRKMVEKLSDGQLGYIYMSNTAGDGQRELITMYYGQLDKKGFIIDERFNGGGQLADRFMELLLRPVVYNLHWRNGRDHTNPIKANTGPMGMLINGWAGSGGDGLPWAFKVLKAGPVVGENTLGILVGPATGHQLIDGGGITVPDARLYDNAGHWFWEGEGVSPDIVVWDDPNLIMQGRDPQMERVVQEVVKLISSKPSKMTPAPAYEDRTSKGMKKN</sequence>
<dbReference type="SUPFAM" id="SSF52096">
    <property type="entry name" value="ClpP/crotonase"/>
    <property type="match status" value="1"/>
</dbReference>
<evidence type="ECO:0000256" key="6">
    <source>
        <dbReference type="ARBA" id="ARBA00022825"/>
    </source>
</evidence>
<keyword evidence="5 7" id="KW-0378">Hydrolase</keyword>
<reference evidence="10 11" key="1">
    <citation type="submission" date="2022-01" db="EMBL/GenBank/DDBJ databases">
        <title>Mariniradius saccharolyticus sp. nov., isolated from sediment of a river.</title>
        <authorList>
            <person name="Liu H."/>
        </authorList>
    </citation>
    <scope>NUCLEOTIDE SEQUENCE [LARGE SCALE GENOMIC DNA]</scope>
    <source>
        <strain evidence="10 11">RY-2</strain>
    </source>
</reference>
<protein>
    <recommendedName>
        <fullName evidence="7">Tricorn protease homolog</fullName>
        <ecNumber evidence="7">3.4.21.-</ecNumber>
    </recommendedName>
</protein>
<dbReference type="SUPFAM" id="SSF82171">
    <property type="entry name" value="DPP6 N-terminal domain-like"/>
    <property type="match status" value="2"/>
</dbReference>
<dbReference type="Pfam" id="PF14684">
    <property type="entry name" value="Tricorn_C1"/>
    <property type="match status" value="1"/>
</dbReference>
<dbReference type="SMART" id="SM00245">
    <property type="entry name" value="TSPc"/>
    <property type="match status" value="1"/>
</dbReference>
<dbReference type="Gene3D" id="2.130.10.10">
    <property type="entry name" value="YVTN repeat-like/Quinoprotein amine dehydrogenase"/>
    <property type="match status" value="1"/>
</dbReference>
<dbReference type="Pfam" id="PF14685">
    <property type="entry name" value="PDZ_Tricorn"/>
    <property type="match status" value="1"/>
</dbReference>
<evidence type="ECO:0000256" key="8">
    <source>
        <dbReference type="SAM" id="MobiDB-lite"/>
    </source>
</evidence>
<dbReference type="InterPro" id="IPR036034">
    <property type="entry name" value="PDZ_sf"/>
</dbReference>
<dbReference type="Gene3D" id="2.30.42.10">
    <property type="match status" value="1"/>
</dbReference>
<comment type="caution">
    <text evidence="10">The sequence shown here is derived from an EMBL/GenBank/DDBJ whole genome shotgun (WGS) entry which is preliminary data.</text>
</comment>
<dbReference type="SUPFAM" id="SSF50156">
    <property type="entry name" value="PDZ domain-like"/>
    <property type="match status" value="1"/>
</dbReference>
<comment type="similarity">
    <text evidence="2 7">Belongs to the peptidase S41B family.</text>
</comment>
<evidence type="ECO:0000256" key="2">
    <source>
        <dbReference type="ARBA" id="ARBA00008524"/>
    </source>
</evidence>
<keyword evidence="4 7" id="KW-0645">Protease</keyword>
<organism evidence="10 11">
    <name type="scientific">Mariniradius sediminis</name>
    <dbReference type="NCBI Taxonomy" id="2909237"/>
    <lineage>
        <taxon>Bacteria</taxon>
        <taxon>Pseudomonadati</taxon>
        <taxon>Bacteroidota</taxon>
        <taxon>Cytophagia</taxon>
        <taxon>Cytophagales</taxon>
        <taxon>Cyclobacteriaceae</taxon>
        <taxon>Mariniradius</taxon>
    </lineage>
</organism>
<dbReference type="InterPro" id="IPR029045">
    <property type="entry name" value="ClpP/crotonase-like_dom_sf"/>
</dbReference>
<evidence type="ECO:0000256" key="1">
    <source>
        <dbReference type="ARBA" id="ARBA00004496"/>
    </source>
</evidence>
<evidence type="ECO:0000256" key="4">
    <source>
        <dbReference type="ARBA" id="ARBA00022670"/>
    </source>
</evidence>
<evidence type="ECO:0000259" key="9">
    <source>
        <dbReference type="SMART" id="SM00245"/>
    </source>
</evidence>
<dbReference type="EC" id="3.4.21.-" evidence="7"/>
<name>A0ABS9BRK9_9BACT</name>
<dbReference type="Proteomes" id="UP001201449">
    <property type="component" value="Unassembled WGS sequence"/>
</dbReference>
<evidence type="ECO:0000256" key="7">
    <source>
        <dbReference type="PIRNR" id="PIRNR036421"/>
    </source>
</evidence>
<evidence type="ECO:0000313" key="11">
    <source>
        <dbReference type="Proteomes" id="UP001201449"/>
    </source>
</evidence>
<dbReference type="RefSeq" id="WP_234860778.1">
    <property type="nucleotide sequence ID" value="NZ_JAKEVZ010000004.1"/>
</dbReference>
<evidence type="ECO:0000313" key="10">
    <source>
        <dbReference type="EMBL" id="MCF1750699.1"/>
    </source>
</evidence>
<dbReference type="Pfam" id="PF26549">
    <property type="entry name" value="Tricorn_N"/>
    <property type="match status" value="1"/>
</dbReference>
<dbReference type="CDD" id="cd07562">
    <property type="entry name" value="Peptidase_S41_TRI"/>
    <property type="match status" value="1"/>
</dbReference>
<dbReference type="PANTHER" id="PTHR43253:SF1">
    <property type="entry name" value="TRICORN PROTEASE HOMOLOG 2-RELATED"/>
    <property type="match status" value="1"/>
</dbReference>
<dbReference type="PANTHER" id="PTHR43253">
    <property type="entry name" value="TRICORN PROTEASE HOMOLOG 2-RELATED"/>
    <property type="match status" value="1"/>
</dbReference>
<dbReference type="InterPro" id="IPR005151">
    <property type="entry name" value="Tail-specific_protease"/>
</dbReference>
<dbReference type="Pfam" id="PF03572">
    <property type="entry name" value="Peptidase_S41"/>
    <property type="match status" value="1"/>
</dbReference>
<dbReference type="EMBL" id="JAKEVZ010000004">
    <property type="protein sequence ID" value="MCF1750699.1"/>
    <property type="molecule type" value="Genomic_DNA"/>
</dbReference>
<keyword evidence="3 7" id="KW-0963">Cytoplasm</keyword>
<comment type="function">
    <text evidence="7">Degrades oligopeptides.</text>
</comment>
<dbReference type="Gene3D" id="2.120.10.60">
    <property type="entry name" value="Tricorn protease N-terminal domain"/>
    <property type="match status" value="1"/>
</dbReference>
<keyword evidence="11" id="KW-1185">Reference proteome</keyword>
<feature type="domain" description="Tail specific protease" evidence="9">
    <location>
        <begin position="843"/>
        <end position="1035"/>
    </location>
</feature>
<evidence type="ECO:0000256" key="5">
    <source>
        <dbReference type="ARBA" id="ARBA00022801"/>
    </source>
</evidence>